<feature type="transmembrane region" description="Helical" evidence="5">
    <location>
        <begin position="118"/>
        <end position="136"/>
    </location>
</feature>
<evidence type="ECO:0000259" key="6">
    <source>
        <dbReference type="Pfam" id="PF07291"/>
    </source>
</evidence>
<keyword evidence="8" id="KW-1185">Reference proteome</keyword>
<comment type="subcellular location">
    <subcellularLocation>
        <location evidence="1">Membrane</location>
        <topology evidence="1">Multi-pass membrane protein</topology>
    </subcellularLocation>
</comment>
<protein>
    <submittedName>
        <fullName evidence="7">DoxX family protein</fullName>
    </submittedName>
</protein>
<dbReference type="InterPro" id="IPR009908">
    <property type="entry name" value="Methylamine_util_MauE"/>
</dbReference>
<comment type="caution">
    <text evidence="7">The sequence shown here is derived from an EMBL/GenBank/DDBJ whole genome shotgun (WGS) entry which is preliminary data.</text>
</comment>
<dbReference type="NCBIfam" id="NF045576">
    <property type="entry name" value="BT_3928_fam"/>
    <property type="match status" value="1"/>
</dbReference>
<feature type="transmembrane region" description="Helical" evidence="5">
    <location>
        <begin position="148"/>
        <end position="167"/>
    </location>
</feature>
<evidence type="ECO:0000256" key="5">
    <source>
        <dbReference type="SAM" id="Phobius"/>
    </source>
</evidence>
<evidence type="ECO:0000256" key="1">
    <source>
        <dbReference type="ARBA" id="ARBA00004141"/>
    </source>
</evidence>
<organism evidence="7 8">
    <name type="scientific">Kordia aestuariivivens</name>
    <dbReference type="NCBI Taxonomy" id="2759037"/>
    <lineage>
        <taxon>Bacteria</taxon>
        <taxon>Pseudomonadati</taxon>
        <taxon>Bacteroidota</taxon>
        <taxon>Flavobacteriia</taxon>
        <taxon>Flavobacteriales</taxon>
        <taxon>Flavobacteriaceae</taxon>
        <taxon>Kordia</taxon>
    </lineage>
</organism>
<sequence>MFTILSQLFVGGLFIFSGFIKLNDPVGFSFKLTDYFAEDVLNLEFLSPYALWIALFVVILEVILGVMILLSLYKKPVLWCLLGLIIFFTFLTFYSAYFNKVTDCGCFGDFWKLTPWESFTKDIILLFFIIILFLGINNIKSIFPKKINIGITVLSLLACILFGRHVLNHLPTFDFRPYKISANITEGMSVPPDAPRPVFEYIWTFDVNGEMKEIVTQSTEYPVVEGGTYVKVDSRVLREGYEPPIHDFSIESMEDGDLTEMMLQEEKLIMVVMYNLDKAKEAGFSKVKSFTDKAINAGYKVIGVSSSDPQNLKDLADLMQFNFDFYLSDETALKTIIRSNPGILKLEKGTIIDKAHYNDFDNIKL</sequence>
<evidence type="ECO:0000313" key="7">
    <source>
        <dbReference type="EMBL" id="MBC8756524.1"/>
    </source>
</evidence>
<evidence type="ECO:0000313" key="8">
    <source>
        <dbReference type="Proteomes" id="UP000619238"/>
    </source>
</evidence>
<evidence type="ECO:0000256" key="2">
    <source>
        <dbReference type="ARBA" id="ARBA00022692"/>
    </source>
</evidence>
<dbReference type="EMBL" id="JACGWS010000012">
    <property type="protein sequence ID" value="MBC8756524.1"/>
    <property type="molecule type" value="Genomic_DNA"/>
</dbReference>
<evidence type="ECO:0000256" key="4">
    <source>
        <dbReference type="ARBA" id="ARBA00023136"/>
    </source>
</evidence>
<dbReference type="Proteomes" id="UP000619238">
    <property type="component" value="Unassembled WGS sequence"/>
</dbReference>
<keyword evidence="3 5" id="KW-1133">Transmembrane helix</keyword>
<accession>A0ABR7QD81</accession>
<gene>
    <name evidence="7" type="ORF">H2O64_17765</name>
</gene>
<keyword evidence="2 5" id="KW-0812">Transmembrane</keyword>
<evidence type="ECO:0000256" key="3">
    <source>
        <dbReference type="ARBA" id="ARBA00022989"/>
    </source>
</evidence>
<reference evidence="7 8" key="1">
    <citation type="submission" date="2020-07" db="EMBL/GenBank/DDBJ databases">
        <title>Description of Kordia aestuariivivens sp. nov., isolated from a tidal flat.</title>
        <authorList>
            <person name="Park S."/>
            <person name="Yoon J.-H."/>
        </authorList>
    </citation>
    <scope>NUCLEOTIDE SEQUENCE [LARGE SCALE GENOMIC DNA]</scope>
    <source>
        <strain evidence="7 8">YSTF-M3</strain>
    </source>
</reference>
<proteinExistence type="predicted"/>
<dbReference type="Pfam" id="PF07291">
    <property type="entry name" value="MauE"/>
    <property type="match status" value="1"/>
</dbReference>
<feature type="transmembrane region" description="Helical" evidence="5">
    <location>
        <begin position="77"/>
        <end position="98"/>
    </location>
</feature>
<feature type="domain" description="Methylamine utilisation protein MauE" evidence="6">
    <location>
        <begin position="2"/>
        <end position="134"/>
    </location>
</feature>
<keyword evidence="4 5" id="KW-0472">Membrane</keyword>
<name>A0ABR7QD81_9FLAO</name>
<feature type="transmembrane region" description="Helical" evidence="5">
    <location>
        <begin position="46"/>
        <end position="70"/>
    </location>
</feature>